<comment type="caution">
    <text evidence="2">The sequence shown here is derived from an EMBL/GenBank/DDBJ whole genome shotgun (WGS) entry which is preliminary data.</text>
</comment>
<dbReference type="EMBL" id="LCWV01000003">
    <property type="protein sequence ID" value="PWI74404.1"/>
    <property type="molecule type" value="Genomic_DNA"/>
</dbReference>
<proteinExistence type="predicted"/>
<accession>A0A2U3EIR6</accession>
<sequence>MPSSGLTVRTSTTQHLNVDSCNTMRACTTDDEMAHARATCASPPGLAPPDASNTRAASKPPASVSLRPETFARERIQSLASYPYLGIQWGTHASPARAHAFLSVLPRRRLQQHPYLERVFAGFEFSVSFSVRVPPPGRPLADSIQRRVLRNVGESVPKTTLLSQATGVWTGPWNPGHGLPGQTPKSGRHASLVAQTATTRGRTARDEASRDTETGHLMRARTPIAALLWIGRHARLPARLAASPARRGAAVVPCRPLCSRRGRREPASSRACRVLVCPPRRTVNSFERPPTIVRTPYVAALLPSPALGHVAGWSRQRRRWAVGCTEVSPPRCQAKQRHAQANKDPYHSITGPQRQTAVGSLIVCATRDDGLARPPVDQRIGSRIKAQKTKAIMYKWSPRVVDKARSMCEESERPDEERPILNVSVPSWRTTLPPPASLPRLRCTNATQARTRRLAFPISHLQICISATPPGLSRSVSGKNTPWLGVASTAHDPALPLWQRCGRNTCPLVCLGTVPRDGASDKKLPNEMMDTVPKHVDDLQAAAKNLFCLAAPDAWRCVRNAPEPGLACHSQAQREAHLPRCR</sequence>
<reference evidence="2 3" key="1">
    <citation type="journal article" date="2016" name="Front. Microbiol.">
        <title>Genome and transcriptome sequences reveal the specific parasitism of the nematophagous Purpureocillium lilacinum 36-1.</title>
        <authorList>
            <person name="Xie J."/>
            <person name="Li S."/>
            <person name="Mo C."/>
            <person name="Xiao X."/>
            <person name="Peng D."/>
            <person name="Wang G."/>
            <person name="Xiao Y."/>
        </authorList>
    </citation>
    <scope>NUCLEOTIDE SEQUENCE [LARGE SCALE GENOMIC DNA]</scope>
    <source>
        <strain evidence="2 3">36-1</strain>
    </source>
</reference>
<dbReference type="Proteomes" id="UP000245956">
    <property type="component" value="Unassembled WGS sequence"/>
</dbReference>
<protein>
    <submittedName>
        <fullName evidence="2">Uncharacterized protein</fullName>
    </submittedName>
</protein>
<evidence type="ECO:0000313" key="3">
    <source>
        <dbReference type="Proteomes" id="UP000245956"/>
    </source>
</evidence>
<name>A0A2U3EIR6_PURLI</name>
<evidence type="ECO:0000256" key="1">
    <source>
        <dbReference type="SAM" id="MobiDB-lite"/>
    </source>
</evidence>
<dbReference type="AlphaFoldDB" id="A0A2U3EIR6"/>
<evidence type="ECO:0000313" key="2">
    <source>
        <dbReference type="EMBL" id="PWI74404.1"/>
    </source>
</evidence>
<organism evidence="2 3">
    <name type="scientific">Purpureocillium lilacinum</name>
    <name type="common">Paecilomyces lilacinus</name>
    <dbReference type="NCBI Taxonomy" id="33203"/>
    <lineage>
        <taxon>Eukaryota</taxon>
        <taxon>Fungi</taxon>
        <taxon>Dikarya</taxon>
        <taxon>Ascomycota</taxon>
        <taxon>Pezizomycotina</taxon>
        <taxon>Sordariomycetes</taxon>
        <taxon>Hypocreomycetidae</taxon>
        <taxon>Hypocreales</taxon>
        <taxon>Ophiocordycipitaceae</taxon>
        <taxon>Purpureocillium</taxon>
    </lineage>
</organism>
<feature type="region of interest" description="Disordered" evidence="1">
    <location>
        <begin position="41"/>
        <end position="64"/>
    </location>
</feature>
<gene>
    <name evidence="2" type="ORF">PCL_07718</name>
</gene>